<name>A0A0D2K634_9CHLO</name>
<organism evidence="1 2">
    <name type="scientific">Monoraphidium neglectum</name>
    <dbReference type="NCBI Taxonomy" id="145388"/>
    <lineage>
        <taxon>Eukaryota</taxon>
        <taxon>Viridiplantae</taxon>
        <taxon>Chlorophyta</taxon>
        <taxon>core chlorophytes</taxon>
        <taxon>Chlorophyceae</taxon>
        <taxon>CS clade</taxon>
        <taxon>Sphaeropleales</taxon>
        <taxon>Selenastraceae</taxon>
        <taxon>Monoraphidium</taxon>
    </lineage>
</organism>
<dbReference type="Pfam" id="PF25786">
    <property type="entry name" value="HEAT_GCN1_C"/>
    <property type="match status" value="1"/>
</dbReference>
<dbReference type="Proteomes" id="UP000054498">
    <property type="component" value="Unassembled WGS sequence"/>
</dbReference>
<dbReference type="EMBL" id="KK106494">
    <property type="protein sequence ID" value="KIY91603.1"/>
    <property type="molecule type" value="Genomic_DNA"/>
</dbReference>
<evidence type="ECO:0000313" key="2">
    <source>
        <dbReference type="Proteomes" id="UP000054498"/>
    </source>
</evidence>
<keyword evidence="2" id="KW-1185">Reference proteome</keyword>
<dbReference type="RefSeq" id="XP_013890623.1">
    <property type="nucleotide sequence ID" value="XM_014035169.1"/>
</dbReference>
<gene>
    <name evidence="1" type="ORF">MNEG_16361</name>
</gene>
<dbReference type="GeneID" id="25734113"/>
<dbReference type="InterPro" id="IPR016024">
    <property type="entry name" value="ARM-type_fold"/>
</dbReference>
<sequence>MQALLGPDQGAEVQRQALVALRRLARARGPAALAPHLPALLPCAASLLQRDPPAPLRAAAEAALKHALGLAAGGEGALDGAIAAAAGVGGSARAYLTDSYLRRLARLQEDDWEDPEDY</sequence>
<accession>A0A0D2K634</accession>
<dbReference type="AlphaFoldDB" id="A0A0D2K634"/>
<proteinExistence type="predicted"/>
<protein>
    <submittedName>
        <fullName evidence="1">Uncharacterized protein</fullName>
    </submittedName>
</protein>
<reference evidence="1 2" key="1">
    <citation type="journal article" date="2013" name="BMC Genomics">
        <title>Reconstruction of the lipid metabolism for the microalga Monoraphidium neglectum from its genome sequence reveals characteristics suitable for biofuel production.</title>
        <authorList>
            <person name="Bogen C."/>
            <person name="Al-Dilaimi A."/>
            <person name="Albersmeier A."/>
            <person name="Wichmann J."/>
            <person name="Grundmann M."/>
            <person name="Rupp O."/>
            <person name="Lauersen K.J."/>
            <person name="Blifernez-Klassen O."/>
            <person name="Kalinowski J."/>
            <person name="Goesmann A."/>
            <person name="Mussgnug J.H."/>
            <person name="Kruse O."/>
        </authorList>
    </citation>
    <scope>NUCLEOTIDE SEQUENCE [LARGE SCALE GENOMIC DNA]</scope>
    <source>
        <strain evidence="1 2">SAG 48.87</strain>
    </source>
</reference>
<evidence type="ECO:0000313" key="1">
    <source>
        <dbReference type="EMBL" id="KIY91603.1"/>
    </source>
</evidence>
<dbReference type="KEGG" id="mng:MNEG_16361"/>
<dbReference type="SUPFAM" id="SSF48371">
    <property type="entry name" value="ARM repeat"/>
    <property type="match status" value="1"/>
</dbReference>